<evidence type="ECO:0000313" key="1">
    <source>
        <dbReference type="EnsemblMetazoa" id="Aqu2.1.29327_001"/>
    </source>
</evidence>
<dbReference type="InParanoid" id="A0A1X7UPI8"/>
<name>A0A1X7UPI8_AMPQE</name>
<protein>
    <recommendedName>
        <fullName evidence="2">PPPDE domain-containing protein</fullName>
    </recommendedName>
</protein>
<proteinExistence type="predicted"/>
<dbReference type="AlphaFoldDB" id="A0A1X7UPI8"/>
<accession>A0A1X7UPI8</accession>
<dbReference type="EnsemblMetazoa" id="Aqu2.1.29327_001">
    <property type="protein sequence ID" value="Aqu2.1.29327_001"/>
    <property type="gene ID" value="Aqu2.1.29327"/>
</dbReference>
<evidence type="ECO:0008006" key="2">
    <source>
        <dbReference type="Google" id="ProtNLM"/>
    </source>
</evidence>
<sequence>MSLNLSSSTASVYNSPPFTGSSPDELVQYIQSLWNNFECATTSFPNYNEEKNWDVYLLYKDVVGHYSMLFLLPGHNKGFLVHLLVFMEANTERPQFVLKYVELDDLRIKCPSLKALSLGTTLLLTATHIITEAHGILLENMEYYNLVIHNCQNYCKLIAKKIGVSTRFNNFMQVVFAELFQAFGAGPHVIGAISSSTPVSLESPSSDSTLIMTIDGLYEKYCARQN</sequence>
<organism evidence="1">
    <name type="scientific">Amphimedon queenslandica</name>
    <name type="common">Sponge</name>
    <dbReference type="NCBI Taxonomy" id="400682"/>
    <lineage>
        <taxon>Eukaryota</taxon>
        <taxon>Metazoa</taxon>
        <taxon>Porifera</taxon>
        <taxon>Demospongiae</taxon>
        <taxon>Heteroscleromorpha</taxon>
        <taxon>Haplosclerida</taxon>
        <taxon>Niphatidae</taxon>
        <taxon>Amphimedon</taxon>
    </lineage>
</organism>
<reference evidence="1" key="1">
    <citation type="submission" date="2017-05" db="UniProtKB">
        <authorList>
            <consortium name="EnsemblMetazoa"/>
        </authorList>
    </citation>
    <scope>IDENTIFICATION</scope>
</reference>